<dbReference type="OrthoDB" id="619536at2759"/>
<dbReference type="Proteomes" id="UP000801492">
    <property type="component" value="Unassembled WGS sequence"/>
</dbReference>
<comment type="caution">
    <text evidence="1">The sequence shown here is derived from an EMBL/GenBank/DDBJ whole genome shotgun (WGS) entry which is preliminary data.</text>
</comment>
<accession>A0A8K0CFX0</accession>
<keyword evidence="2" id="KW-1185">Reference proteome</keyword>
<name>A0A8K0CFX0_IGNLU</name>
<sequence>NCIQAPEYITLSIPVVTNAAELRYLIPGEVNIDDASLTNTYSLVLLKVPISIKNDDKTEFPANRQVINRLKLINEEVSILKKSLEYQ</sequence>
<feature type="non-terminal residue" evidence="1">
    <location>
        <position position="87"/>
    </location>
</feature>
<evidence type="ECO:0000313" key="1">
    <source>
        <dbReference type="EMBL" id="KAF2886565.1"/>
    </source>
</evidence>
<reference evidence="1" key="1">
    <citation type="submission" date="2019-08" db="EMBL/GenBank/DDBJ databases">
        <title>The genome of the North American firefly Photinus pyralis.</title>
        <authorList>
            <consortium name="Photinus pyralis genome working group"/>
            <person name="Fallon T.R."/>
            <person name="Sander Lower S.E."/>
            <person name="Weng J.-K."/>
        </authorList>
    </citation>
    <scope>NUCLEOTIDE SEQUENCE</scope>
    <source>
        <strain evidence="1">TRF0915ILg1</strain>
        <tissue evidence="1">Whole body</tissue>
    </source>
</reference>
<evidence type="ECO:0000313" key="2">
    <source>
        <dbReference type="Proteomes" id="UP000801492"/>
    </source>
</evidence>
<proteinExistence type="predicted"/>
<protein>
    <submittedName>
        <fullName evidence="1">Uncharacterized protein</fullName>
    </submittedName>
</protein>
<dbReference type="EMBL" id="VTPC01087277">
    <property type="protein sequence ID" value="KAF2886565.1"/>
    <property type="molecule type" value="Genomic_DNA"/>
</dbReference>
<gene>
    <name evidence="1" type="ORF">ILUMI_19608</name>
</gene>
<organism evidence="1 2">
    <name type="scientific">Ignelater luminosus</name>
    <name type="common">Cucubano</name>
    <name type="synonym">Pyrophorus luminosus</name>
    <dbReference type="NCBI Taxonomy" id="2038154"/>
    <lineage>
        <taxon>Eukaryota</taxon>
        <taxon>Metazoa</taxon>
        <taxon>Ecdysozoa</taxon>
        <taxon>Arthropoda</taxon>
        <taxon>Hexapoda</taxon>
        <taxon>Insecta</taxon>
        <taxon>Pterygota</taxon>
        <taxon>Neoptera</taxon>
        <taxon>Endopterygota</taxon>
        <taxon>Coleoptera</taxon>
        <taxon>Polyphaga</taxon>
        <taxon>Elateriformia</taxon>
        <taxon>Elateroidea</taxon>
        <taxon>Elateridae</taxon>
        <taxon>Agrypninae</taxon>
        <taxon>Pyrophorini</taxon>
        <taxon>Ignelater</taxon>
    </lineage>
</organism>
<dbReference type="AlphaFoldDB" id="A0A8K0CFX0"/>
<feature type="non-terminal residue" evidence="1">
    <location>
        <position position="1"/>
    </location>
</feature>